<name>A0A3N4SES6_9ACTN</name>
<evidence type="ECO:0000313" key="3">
    <source>
        <dbReference type="Proteomes" id="UP000266906"/>
    </source>
</evidence>
<evidence type="ECO:0008006" key="4">
    <source>
        <dbReference type="Google" id="ProtNLM"/>
    </source>
</evidence>
<feature type="region of interest" description="Disordered" evidence="1">
    <location>
        <begin position="23"/>
        <end position="61"/>
    </location>
</feature>
<accession>A0A3N4SES6</accession>
<organism evidence="2 3">
    <name type="scientific">Kitasatospora cineracea</name>
    <dbReference type="NCBI Taxonomy" id="88074"/>
    <lineage>
        <taxon>Bacteria</taxon>
        <taxon>Bacillati</taxon>
        <taxon>Actinomycetota</taxon>
        <taxon>Actinomycetes</taxon>
        <taxon>Kitasatosporales</taxon>
        <taxon>Streptomycetaceae</taxon>
        <taxon>Kitasatospora</taxon>
    </lineage>
</organism>
<dbReference type="Proteomes" id="UP000266906">
    <property type="component" value="Unassembled WGS sequence"/>
</dbReference>
<dbReference type="PROSITE" id="PS51257">
    <property type="entry name" value="PROKAR_LIPOPROTEIN"/>
    <property type="match status" value="1"/>
</dbReference>
<gene>
    <name evidence="2" type="ORF">EDD38_5536</name>
</gene>
<dbReference type="EMBL" id="RKQG01000001">
    <property type="protein sequence ID" value="RPE37140.1"/>
    <property type="molecule type" value="Genomic_DNA"/>
</dbReference>
<evidence type="ECO:0000256" key="1">
    <source>
        <dbReference type="SAM" id="MobiDB-lite"/>
    </source>
</evidence>
<dbReference type="RefSeq" id="WP_123819911.1">
    <property type="nucleotide sequence ID" value="NZ_JBEYIY010000020.1"/>
</dbReference>
<sequence length="114" mass="12360">MDTRRTRPFLLLAVTAALLTGCGGGKPDGSFDAQPGTPSPTCLQHQQQEPGGKYTSGQQSDPRAVLEMMRFYTANGTKAYCDGEPPTDTDRRWTELYTTLGGDASHLPPQDAKR</sequence>
<dbReference type="AlphaFoldDB" id="A0A3N4SES6"/>
<feature type="compositionally biased region" description="Polar residues" evidence="1">
    <location>
        <begin position="39"/>
        <end position="61"/>
    </location>
</feature>
<comment type="caution">
    <text evidence="2">The sequence shown here is derived from an EMBL/GenBank/DDBJ whole genome shotgun (WGS) entry which is preliminary data.</text>
</comment>
<keyword evidence="3" id="KW-1185">Reference proteome</keyword>
<evidence type="ECO:0000313" key="2">
    <source>
        <dbReference type="EMBL" id="RPE37140.1"/>
    </source>
</evidence>
<proteinExistence type="predicted"/>
<reference evidence="2 3" key="1">
    <citation type="submission" date="2018-11" db="EMBL/GenBank/DDBJ databases">
        <title>Sequencing the genomes of 1000 actinobacteria strains.</title>
        <authorList>
            <person name="Klenk H.-P."/>
        </authorList>
    </citation>
    <scope>NUCLEOTIDE SEQUENCE [LARGE SCALE GENOMIC DNA]</scope>
    <source>
        <strain evidence="2 3">DSM 44781</strain>
    </source>
</reference>
<protein>
    <recommendedName>
        <fullName evidence="4">Lipoprotein</fullName>
    </recommendedName>
</protein>